<dbReference type="EMBL" id="VNKQ01000016">
    <property type="protein sequence ID" value="KAG0646192.1"/>
    <property type="molecule type" value="Genomic_DNA"/>
</dbReference>
<reference evidence="3" key="1">
    <citation type="submission" date="2019-07" db="EMBL/GenBank/DDBJ databases">
        <title>Hyphodiscus hymeniophilus genome sequencing and assembly.</title>
        <authorList>
            <person name="Kramer G."/>
            <person name="Nodwell J."/>
        </authorList>
    </citation>
    <scope>NUCLEOTIDE SEQUENCE</scope>
    <source>
        <strain evidence="3">ATCC 34498</strain>
    </source>
</reference>
<dbReference type="AlphaFoldDB" id="A0A9P6SL25"/>
<feature type="region of interest" description="Disordered" evidence="2">
    <location>
        <begin position="1"/>
        <end position="27"/>
    </location>
</feature>
<evidence type="ECO:0000313" key="3">
    <source>
        <dbReference type="EMBL" id="KAG0646192.1"/>
    </source>
</evidence>
<accession>A0A9P6SL25</accession>
<keyword evidence="1" id="KW-0175">Coiled coil</keyword>
<feature type="coiled-coil region" evidence="1">
    <location>
        <begin position="292"/>
        <end position="329"/>
    </location>
</feature>
<feature type="coiled-coil region" evidence="1">
    <location>
        <begin position="232"/>
        <end position="266"/>
    </location>
</feature>
<gene>
    <name evidence="3" type="ORF">D0Z07_8078</name>
</gene>
<sequence>MASRGRFHPNPNAPNLDPDSSMIPSKSKAMVLPQNALSPQLHAKNLLAGATNLMQKHQSLSSPPSAKSLRSRRMLEELIGENSLLRAEVEKTSSQQATALERMITDLVKIKSELRAKDVKIADQQQVIHSQVVELTQLRADADNALLQSQKPRLEENDNPKTSQLQQTISELTTEMREKDLNMREKDQMLREREFEIRSMKGHLELQMAVQDQDQIKRTSDDTQLESERAKVSTFQEEIRTLKTGLAALESQLHNEKVVAQQYRDELSQSQTTQDAAHLAVNAEKTRGDKYLQDIDQQNAAYRQLRSQLEAQEAKNLKLTQELNHIHDKSHRDSAELRDQMQLLVQREQEHAQDVAEARQTMNYFKRNSEASSKKVKGLEAEVKSLMQSLEMTGGVQMANPLTASSHMTQGAWPDTDNHGKRSSTSLRRKPLANI</sequence>
<name>A0A9P6SL25_9HELO</name>
<organism evidence="3 4">
    <name type="scientific">Hyphodiscus hymeniophilus</name>
    <dbReference type="NCBI Taxonomy" id="353542"/>
    <lineage>
        <taxon>Eukaryota</taxon>
        <taxon>Fungi</taxon>
        <taxon>Dikarya</taxon>
        <taxon>Ascomycota</taxon>
        <taxon>Pezizomycotina</taxon>
        <taxon>Leotiomycetes</taxon>
        <taxon>Helotiales</taxon>
        <taxon>Hyphodiscaceae</taxon>
        <taxon>Hyphodiscus</taxon>
    </lineage>
</organism>
<proteinExistence type="predicted"/>
<dbReference type="Proteomes" id="UP000785200">
    <property type="component" value="Unassembled WGS sequence"/>
</dbReference>
<dbReference type="OrthoDB" id="3562161at2759"/>
<comment type="caution">
    <text evidence="3">The sequence shown here is derived from an EMBL/GenBank/DDBJ whole genome shotgun (WGS) entry which is preliminary data.</text>
</comment>
<evidence type="ECO:0000256" key="2">
    <source>
        <dbReference type="SAM" id="MobiDB-lite"/>
    </source>
</evidence>
<feature type="region of interest" description="Disordered" evidence="2">
    <location>
        <begin position="400"/>
        <end position="435"/>
    </location>
</feature>
<evidence type="ECO:0000313" key="4">
    <source>
        <dbReference type="Proteomes" id="UP000785200"/>
    </source>
</evidence>
<keyword evidence="4" id="KW-1185">Reference proteome</keyword>
<evidence type="ECO:0000256" key="1">
    <source>
        <dbReference type="SAM" id="Coils"/>
    </source>
</evidence>
<feature type="compositionally biased region" description="Polar residues" evidence="2">
    <location>
        <begin position="400"/>
        <end position="409"/>
    </location>
</feature>
<protein>
    <submittedName>
        <fullName evidence="3">Uncharacterized protein</fullName>
    </submittedName>
</protein>